<evidence type="ECO:0000313" key="3">
    <source>
        <dbReference type="EMBL" id="CAI7998045.1"/>
    </source>
</evidence>
<reference evidence="3" key="1">
    <citation type="submission" date="2023-03" db="EMBL/GenBank/DDBJ databases">
        <authorList>
            <person name="Steffen K."/>
            <person name="Cardenas P."/>
        </authorList>
    </citation>
    <scope>NUCLEOTIDE SEQUENCE</scope>
</reference>
<feature type="compositionally biased region" description="Polar residues" evidence="1">
    <location>
        <begin position="16"/>
        <end position="26"/>
    </location>
</feature>
<evidence type="ECO:0000256" key="1">
    <source>
        <dbReference type="SAM" id="MobiDB-lite"/>
    </source>
</evidence>
<gene>
    <name evidence="3" type="ORF">GBAR_LOCUS2317</name>
</gene>
<evidence type="ECO:0000313" key="4">
    <source>
        <dbReference type="Proteomes" id="UP001174909"/>
    </source>
</evidence>
<dbReference type="Proteomes" id="UP001174909">
    <property type="component" value="Unassembled WGS sequence"/>
</dbReference>
<evidence type="ECO:0000256" key="2">
    <source>
        <dbReference type="SAM" id="Phobius"/>
    </source>
</evidence>
<sequence>MCTNTSKASEFGMSEVTESAPDSDSSTITSLAVGMSVGMMAVVIVASVTVVLVIVLAVKLQKSKLSSRATKDTGIKELAATEDTELNVANAVYMSLDPAEAVCDDTLAGDEIGISAPEEAGERLTQIALSTSPN</sequence>
<proteinExistence type="predicted"/>
<comment type="caution">
    <text evidence="3">The sequence shown here is derived from an EMBL/GenBank/DDBJ whole genome shotgun (WGS) entry which is preliminary data.</text>
</comment>
<protein>
    <submittedName>
        <fullName evidence="3">Uncharacterized protein</fullName>
    </submittedName>
</protein>
<dbReference type="EMBL" id="CASHTH010000341">
    <property type="protein sequence ID" value="CAI7998045.1"/>
    <property type="molecule type" value="Genomic_DNA"/>
</dbReference>
<keyword evidence="2" id="KW-1133">Transmembrane helix</keyword>
<keyword evidence="2" id="KW-0812">Transmembrane</keyword>
<keyword evidence="2" id="KW-0472">Membrane</keyword>
<organism evidence="3 4">
    <name type="scientific">Geodia barretti</name>
    <name type="common">Barrett's horny sponge</name>
    <dbReference type="NCBI Taxonomy" id="519541"/>
    <lineage>
        <taxon>Eukaryota</taxon>
        <taxon>Metazoa</taxon>
        <taxon>Porifera</taxon>
        <taxon>Demospongiae</taxon>
        <taxon>Heteroscleromorpha</taxon>
        <taxon>Tetractinellida</taxon>
        <taxon>Astrophorina</taxon>
        <taxon>Geodiidae</taxon>
        <taxon>Geodia</taxon>
    </lineage>
</organism>
<feature type="transmembrane region" description="Helical" evidence="2">
    <location>
        <begin position="31"/>
        <end position="58"/>
    </location>
</feature>
<name>A0AA35R0X8_GEOBA</name>
<keyword evidence="4" id="KW-1185">Reference proteome</keyword>
<accession>A0AA35R0X8</accession>
<dbReference type="AlphaFoldDB" id="A0AA35R0X8"/>
<feature type="region of interest" description="Disordered" evidence="1">
    <location>
        <begin position="1"/>
        <end position="26"/>
    </location>
</feature>